<protein>
    <submittedName>
        <fullName evidence="2">Uncharacterized protein</fullName>
    </submittedName>
</protein>
<name>A0A699S8H9_TANCI</name>
<organism evidence="2">
    <name type="scientific">Tanacetum cinerariifolium</name>
    <name type="common">Dalmatian daisy</name>
    <name type="synonym">Chrysanthemum cinerariifolium</name>
    <dbReference type="NCBI Taxonomy" id="118510"/>
    <lineage>
        <taxon>Eukaryota</taxon>
        <taxon>Viridiplantae</taxon>
        <taxon>Streptophyta</taxon>
        <taxon>Embryophyta</taxon>
        <taxon>Tracheophyta</taxon>
        <taxon>Spermatophyta</taxon>
        <taxon>Magnoliopsida</taxon>
        <taxon>eudicotyledons</taxon>
        <taxon>Gunneridae</taxon>
        <taxon>Pentapetalae</taxon>
        <taxon>asterids</taxon>
        <taxon>campanulids</taxon>
        <taxon>Asterales</taxon>
        <taxon>Asteraceae</taxon>
        <taxon>Asteroideae</taxon>
        <taxon>Anthemideae</taxon>
        <taxon>Anthemidinae</taxon>
        <taxon>Tanacetum</taxon>
    </lineage>
</organism>
<dbReference type="SUPFAM" id="SSF56601">
    <property type="entry name" value="beta-lactamase/transpeptidase-like"/>
    <property type="match status" value="1"/>
</dbReference>
<dbReference type="EMBL" id="BKCJ011144292">
    <property type="protein sequence ID" value="GFC93600.1"/>
    <property type="molecule type" value="Genomic_DNA"/>
</dbReference>
<gene>
    <name evidence="2" type="ORF">Tci_865570</name>
</gene>
<evidence type="ECO:0000313" key="2">
    <source>
        <dbReference type="EMBL" id="GFC93600.1"/>
    </source>
</evidence>
<feature type="non-terminal residue" evidence="2">
    <location>
        <position position="184"/>
    </location>
</feature>
<proteinExistence type="predicted"/>
<evidence type="ECO:0000256" key="1">
    <source>
        <dbReference type="SAM" id="MobiDB-lite"/>
    </source>
</evidence>
<feature type="region of interest" description="Disordered" evidence="1">
    <location>
        <begin position="1"/>
        <end position="45"/>
    </location>
</feature>
<feature type="compositionally biased region" description="Basic and acidic residues" evidence="1">
    <location>
        <begin position="1"/>
        <end position="12"/>
    </location>
</feature>
<dbReference type="InterPro" id="IPR012338">
    <property type="entry name" value="Beta-lactam/transpept-like"/>
</dbReference>
<reference evidence="2" key="1">
    <citation type="journal article" date="2019" name="Sci. Rep.">
        <title>Draft genome of Tanacetum cinerariifolium, the natural source of mosquito coil.</title>
        <authorList>
            <person name="Yamashiro T."/>
            <person name="Shiraishi A."/>
            <person name="Satake H."/>
            <person name="Nakayama K."/>
        </authorList>
    </citation>
    <scope>NUCLEOTIDE SEQUENCE</scope>
</reference>
<dbReference type="Gene3D" id="3.40.710.10">
    <property type="entry name" value="DD-peptidase/beta-lactamase superfamily"/>
    <property type="match status" value="1"/>
</dbReference>
<dbReference type="AlphaFoldDB" id="A0A699S8H9"/>
<sequence>YHTQTDRSHDGDPVGDPLQQAGNPRGVPQRSLCRSGRPARRSRFRAGESIFLQPAVVGAQASSGGAVGRSREGAFLLQPASQSRSGAGAPFDPILQMKSEAAVRESFAKMAGRKGSDEMETAMVVTNPETGEVQALIGSRQAGFAGFNRALDAVRQGRGWPDLEAAELRSQGPRQHLPVSGPGA</sequence>
<accession>A0A699S8H9</accession>
<feature type="non-terminal residue" evidence="2">
    <location>
        <position position="1"/>
    </location>
</feature>
<comment type="caution">
    <text evidence="2">The sequence shown here is derived from an EMBL/GenBank/DDBJ whole genome shotgun (WGS) entry which is preliminary data.</text>
</comment>